<organism evidence="1 2">
    <name type="scientific">Amantichitinum ursilacus</name>
    <dbReference type="NCBI Taxonomy" id="857265"/>
    <lineage>
        <taxon>Bacteria</taxon>
        <taxon>Pseudomonadati</taxon>
        <taxon>Pseudomonadota</taxon>
        <taxon>Betaproteobacteria</taxon>
        <taxon>Neisseriales</taxon>
        <taxon>Chitinibacteraceae</taxon>
        <taxon>Amantichitinum</taxon>
    </lineage>
</organism>
<dbReference type="OrthoDB" id="6959215at2"/>
<dbReference type="EMBL" id="LAQT01000016">
    <property type="protein sequence ID" value="KPC51530.1"/>
    <property type="molecule type" value="Genomic_DNA"/>
</dbReference>
<dbReference type="AlphaFoldDB" id="A0A0N0XIX6"/>
<sequence length="97" mass="10806">MKPRTAAPPQFNLRIGSLAVPGMSVRDGQRLARAFEHELSRLLAAQPLPAQGFQRERLQLPRLHRTAAERPERTGTRLARLIATQLLTPPDVEAEHG</sequence>
<name>A0A0N0XIX6_9NEIS</name>
<dbReference type="PATRIC" id="fig|857265.3.peg.3181"/>
<dbReference type="Proteomes" id="UP000037939">
    <property type="component" value="Unassembled WGS sequence"/>
</dbReference>
<comment type="caution">
    <text evidence="1">The sequence shown here is derived from an EMBL/GenBank/DDBJ whole genome shotgun (WGS) entry which is preliminary data.</text>
</comment>
<protein>
    <submittedName>
        <fullName evidence="1">Uncharacterized protein</fullName>
    </submittedName>
</protein>
<reference evidence="1 2" key="1">
    <citation type="submission" date="2015-07" db="EMBL/GenBank/DDBJ databases">
        <title>Draft genome sequence of the Amantichitinum ursilacus IGB-41, a new chitin-degrading bacterium.</title>
        <authorList>
            <person name="Kirstahler P."/>
            <person name="Guenther M."/>
            <person name="Grumaz C."/>
            <person name="Rupp S."/>
            <person name="Zibek S."/>
            <person name="Sohn K."/>
        </authorList>
    </citation>
    <scope>NUCLEOTIDE SEQUENCE [LARGE SCALE GENOMIC DNA]</scope>
    <source>
        <strain evidence="1 2">IGB-41</strain>
    </source>
</reference>
<evidence type="ECO:0000313" key="2">
    <source>
        <dbReference type="Proteomes" id="UP000037939"/>
    </source>
</evidence>
<dbReference type="RefSeq" id="WP_053938731.1">
    <property type="nucleotide sequence ID" value="NZ_LAQT01000016.1"/>
</dbReference>
<proteinExistence type="predicted"/>
<evidence type="ECO:0000313" key="1">
    <source>
        <dbReference type="EMBL" id="KPC51530.1"/>
    </source>
</evidence>
<accession>A0A0N0XIX6</accession>
<gene>
    <name evidence="1" type="ORF">WG78_15475</name>
</gene>
<dbReference type="STRING" id="857265.WG78_15475"/>
<keyword evidence="2" id="KW-1185">Reference proteome</keyword>